<dbReference type="CDD" id="cd07999">
    <property type="entry name" value="GH7_CBH_EG"/>
    <property type="match status" value="1"/>
</dbReference>
<dbReference type="EMBL" id="JAKJXP020000160">
    <property type="protein sequence ID" value="KAK7740864.1"/>
    <property type="molecule type" value="Genomic_DNA"/>
</dbReference>
<dbReference type="Pfam" id="PF00840">
    <property type="entry name" value="Glyco_hydro_7"/>
    <property type="match status" value="1"/>
</dbReference>
<keyword evidence="4 9" id="KW-0136">Cellulose degradation</keyword>
<dbReference type="AlphaFoldDB" id="A0AAN9U5R4"/>
<dbReference type="PANTHER" id="PTHR33753:SF1">
    <property type="entry name" value="ENDO-BETA-1,4-GLUCANASE CELB"/>
    <property type="match status" value="1"/>
</dbReference>
<dbReference type="EC" id="3.2.1.-" evidence="9"/>
<evidence type="ECO:0000256" key="4">
    <source>
        <dbReference type="ARBA" id="ARBA00023001"/>
    </source>
</evidence>
<comment type="similarity">
    <text evidence="2 9">Belongs to the glycosyl hydrolase 7 (cellulase C) family.</text>
</comment>
<dbReference type="InterPro" id="IPR037019">
    <property type="entry name" value="Glyco_hydro_7_sf"/>
</dbReference>
<evidence type="ECO:0000256" key="3">
    <source>
        <dbReference type="ARBA" id="ARBA00022801"/>
    </source>
</evidence>
<evidence type="ECO:0000256" key="6">
    <source>
        <dbReference type="ARBA" id="ARBA00023277"/>
    </source>
</evidence>
<evidence type="ECO:0000256" key="9">
    <source>
        <dbReference type="RuleBase" id="RU361164"/>
    </source>
</evidence>
<dbReference type="GO" id="GO:0008810">
    <property type="term" value="F:cellulase activity"/>
    <property type="evidence" value="ECO:0007669"/>
    <property type="project" value="UniProtKB-EC"/>
</dbReference>
<keyword evidence="10" id="KW-0732">Signal</keyword>
<evidence type="ECO:0000256" key="1">
    <source>
        <dbReference type="ARBA" id="ARBA00000966"/>
    </source>
</evidence>
<name>A0AAN9U5R4_9PEZI</name>
<evidence type="ECO:0000256" key="2">
    <source>
        <dbReference type="ARBA" id="ARBA00006044"/>
    </source>
</evidence>
<comment type="catalytic activity">
    <reaction evidence="1">
        <text>Endohydrolysis of (1-&gt;4)-beta-D-glucosidic linkages in cellulose, lichenin and cereal beta-D-glucans.</text>
        <dbReference type="EC" id="3.2.1.4"/>
    </reaction>
</comment>
<evidence type="ECO:0000256" key="8">
    <source>
        <dbReference type="ARBA" id="ARBA00023326"/>
    </source>
</evidence>
<comment type="caution">
    <text evidence="11">The sequence shown here is derived from an EMBL/GenBank/DDBJ whole genome shotgun (WGS) entry which is preliminary data.</text>
</comment>
<dbReference type="InterPro" id="IPR013320">
    <property type="entry name" value="ConA-like_dom_sf"/>
</dbReference>
<dbReference type="PRINTS" id="PR00734">
    <property type="entry name" value="GLHYDRLASE7"/>
</dbReference>
<feature type="signal peptide" evidence="10">
    <location>
        <begin position="1"/>
        <end position="20"/>
    </location>
</feature>
<keyword evidence="3 9" id="KW-0378">Hydrolase</keyword>
<dbReference type="PANTHER" id="PTHR33753">
    <property type="entry name" value="1,4-BETA-D-GLUCAN CELLOBIOHYDROLASE B"/>
    <property type="match status" value="1"/>
</dbReference>
<evidence type="ECO:0000313" key="11">
    <source>
        <dbReference type="EMBL" id="KAK7740864.1"/>
    </source>
</evidence>
<organism evidence="11 12">
    <name type="scientific">Diatrype stigma</name>
    <dbReference type="NCBI Taxonomy" id="117547"/>
    <lineage>
        <taxon>Eukaryota</taxon>
        <taxon>Fungi</taxon>
        <taxon>Dikarya</taxon>
        <taxon>Ascomycota</taxon>
        <taxon>Pezizomycotina</taxon>
        <taxon>Sordariomycetes</taxon>
        <taxon>Xylariomycetidae</taxon>
        <taxon>Xylariales</taxon>
        <taxon>Diatrypaceae</taxon>
        <taxon>Diatrype</taxon>
    </lineage>
</organism>
<evidence type="ECO:0000256" key="10">
    <source>
        <dbReference type="SAM" id="SignalP"/>
    </source>
</evidence>
<keyword evidence="7 9" id="KW-0326">Glycosidase</keyword>
<feature type="chain" id="PRO_5042964627" description="Glucanase" evidence="10">
    <location>
        <begin position="21"/>
        <end position="438"/>
    </location>
</feature>
<keyword evidence="6" id="KW-0119">Carbohydrate metabolism</keyword>
<protein>
    <recommendedName>
        <fullName evidence="9">Glucanase</fullName>
        <ecNumber evidence="9">3.2.1.-</ecNumber>
    </recommendedName>
</protein>
<dbReference type="InterPro" id="IPR001722">
    <property type="entry name" value="Glyco_hydro_7"/>
</dbReference>
<accession>A0AAN9U5R4</accession>
<reference evidence="11 12" key="1">
    <citation type="submission" date="2024-02" db="EMBL/GenBank/DDBJ databases">
        <title>De novo assembly and annotation of 12 fungi associated with fruit tree decline syndrome in Ontario, Canada.</title>
        <authorList>
            <person name="Sulman M."/>
            <person name="Ellouze W."/>
            <person name="Ilyukhin E."/>
        </authorList>
    </citation>
    <scope>NUCLEOTIDE SEQUENCE [LARGE SCALE GENOMIC DNA]</scope>
    <source>
        <strain evidence="11 12">M11/M66-122</strain>
    </source>
</reference>
<evidence type="ECO:0000313" key="12">
    <source>
        <dbReference type="Proteomes" id="UP001320420"/>
    </source>
</evidence>
<evidence type="ECO:0000256" key="7">
    <source>
        <dbReference type="ARBA" id="ARBA00023295"/>
    </source>
</evidence>
<dbReference type="GO" id="GO:0030245">
    <property type="term" value="P:cellulose catabolic process"/>
    <property type="evidence" value="ECO:0007669"/>
    <property type="project" value="UniProtKB-KW"/>
</dbReference>
<keyword evidence="8 9" id="KW-0624">Polysaccharide degradation</keyword>
<dbReference type="Gene3D" id="2.70.100.10">
    <property type="entry name" value="Glycoside hydrolase, family 7, domain"/>
    <property type="match status" value="1"/>
</dbReference>
<keyword evidence="12" id="KW-1185">Reference proteome</keyword>
<keyword evidence="5" id="KW-0325">Glycoprotein</keyword>
<proteinExistence type="inferred from homology"/>
<sequence>MARRNLILASCSALAGLAAAQKPGDTPDEHPTLITQRCRVDGGCSDWMNFVVLDSSAHWVHQVDDDSYGCGDWGSGPNSTVCPTKEACQENCVMEGVTDYSSHGITTDGHSLRLQQIVDGGVVSPRLYLLDATKENYEITKFTGSEFAFDVDATKLPCGMNSALYLSEMATDGGRSELNTGGATWGTGYCDAQCYVTPFINGEGNVDGYGACCNEVDIWEANSRSNHIAPHPCSIEGPYNCEGAECEADGVCDKNGCSWNPYRIGQPDYYGTGADFDVDTTRPFTVVTQFPADSEGTLTAINRLYVQDGAVIRAEVVNKEGLPQQDYMDDAFCEATGSTAFMNLGAMAGMGAAMSRGMVLTFSIWWDDGGNMSWLDGEADGAGPCNATEGNPTNIVKVEPAPEVTFSNIRWGEINSTFKATPANRTIGFRAPSRARLF</sequence>
<dbReference type="Proteomes" id="UP001320420">
    <property type="component" value="Unassembled WGS sequence"/>
</dbReference>
<gene>
    <name evidence="11" type="primary">EGL1</name>
    <name evidence="11" type="ORF">SLS62_010961</name>
</gene>
<evidence type="ECO:0000256" key="5">
    <source>
        <dbReference type="ARBA" id="ARBA00023180"/>
    </source>
</evidence>
<dbReference type="SUPFAM" id="SSF49899">
    <property type="entry name" value="Concanavalin A-like lectins/glucanases"/>
    <property type="match status" value="1"/>
</dbReference>